<protein>
    <recommendedName>
        <fullName evidence="3">Copper chaperone PCu(A)C</fullName>
    </recommendedName>
</protein>
<dbReference type="RefSeq" id="WP_231056587.1">
    <property type="nucleotide sequence ID" value="NZ_JAJNOC010000001.1"/>
</dbReference>
<dbReference type="Proteomes" id="UP001179361">
    <property type="component" value="Unassembled WGS sequence"/>
</dbReference>
<keyword evidence="2" id="KW-1185">Reference proteome</keyword>
<comment type="caution">
    <text evidence="1">The sequence shown here is derived from an EMBL/GenBank/DDBJ whole genome shotgun (WGS) entry which is preliminary data.</text>
</comment>
<organism evidence="1 2">
    <name type="scientific">Massilia phyllostachyos</name>
    <dbReference type="NCBI Taxonomy" id="2898585"/>
    <lineage>
        <taxon>Bacteria</taxon>
        <taxon>Pseudomonadati</taxon>
        <taxon>Pseudomonadota</taxon>
        <taxon>Betaproteobacteria</taxon>
        <taxon>Burkholderiales</taxon>
        <taxon>Oxalobacteraceae</taxon>
        <taxon>Telluria group</taxon>
        <taxon>Massilia</taxon>
    </lineage>
</organism>
<gene>
    <name evidence="1" type="ORF">LQ564_02985</name>
</gene>
<proteinExistence type="predicted"/>
<evidence type="ECO:0000313" key="1">
    <source>
        <dbReference type="EMBL" id="MCD2515273.1"/>
    </source>
</evidence>
<dbReference type="EMBL" id="JAJNOC010000001">
    <property type="protein sequence ID" value="MCD2515273.1"/>
    <property type="molecule type" value="Genomic_DNA"/>
</dbReference>
<evidence type="ECO:0008006" key="3">
    <source>
        <dbReference type="Google" id="ProtNLM"/>
    </source>
</evidence>
<name>A0ABS8Q0L1_9BURK</name>
<accession>A0ABS8Q0L1</accession>
<reference evidence="1" key="1">
    <citation type="submission" date="2021-11" db="EMBL/GenBank/DDBJ databases">
        <title>The complete genome of Massilia sp sp. G4R7.</title>
        <authorList>
            <person name="Liu L."/>
            <person name="Yue J."/>
            <person name="Yuan J."/>
            <person name="Yang F."/>
            <person name="Li L."/>
        </authorList>
    </citation>
    <scope>NUCLEOTIDE SEQUENCE</scope>
    <source>
        <strain evidence="1">G4R7</strain>
    </source>
</reference>
<sequence length="146" mass="15847">MQLSSLPLLRRHWPLALLSSLLGLALLWGALWPLGGGSHELLLEVPPGARGVPAEVRLTAGVRDVLLLRNRSGRPLVFGPLQLAPGAQVRLPFGEEGEQAMPMPILQGGVLRVRVVPMPSPGWERLRWRFGNLGDAVRTLPLQGPD</sequence>
<evidence type="ECO:0000313" key="2">
    <source>
        <dbReference type="Proteomes" id="UP001179361"/>
    </source>
</evidence>